<feature type="region of interest" description="Disordered" evidence="1">
    <location>
        <begin position="713"/>
        <end position="787"/>
    </location>
</feature>
<reference evidence="2" key="1">
    <citation type="submission" date="2022-10" db="EMBL/GenBank/DDBJ databases">
        <title>Culturing micro-colonial fungi from biological soil crusts in the Mojave desert and describing Neophaeococcomyces mojavensis, and introducing the new genera and species Taxawa tesnikishii.</title>
        <authorList>
            <person name="Kurbessoian T."/>
            <person name="Stajich J.E."/>
        </authorList>
    </citation>
    <scope>NUCLEOTIDE SEQUENCE</scope>
    <source>
        <strain evidence="2">TK_41</strain>
    </source>
</reference>
<keyword evidence="3" id="KW-1185">Reference proteome</keyword>
<protein>
    <recommendedName>
        <fullName evidence="4">Clr5 domain-containing protein</fullName>
    </recommendedName>
</protein>
<name>A0AA39CJF0_9EURO</name>
<accession>A0AA39CJF0</accession>
<evidence type="ECO:0008006" key="4">
    <source>
        <dbReference type="Google" id="ProtNLM"/>
    </source>
</evidence>
<sequence length="890" mass="101594">MDPDAISTPGHGRHWTTRELVRCLHGLEGLDLDQLQTETENAIEEELRDSYPRFKDGTLANAFEPTSDDDGTPPYKGALAVPGVWRQLIDPSTEDIPQPPNSYRISETEAKAKIKVHSTTIFSARNKLQRILRSREHLIRKRWEKKTKAQRTRTLHAVWPEIPNKHRPDIQDALGLVSSSYLPSSSPPRDDSIYKWPHLNIEDLVEPKNLLLLLNSRGHSNPDVFAHADRASCSIGLANHKIRTAFLPKYVMIFIGQDSQETYGTLVHGEKDAQAYLLFIGGVHFHSDIGLLILEVQHKLYDFLLECCYQILSDVPQDQLDAEYLPKPLELNAIETSKYTYSDLTSVVAGVPYRVPATLDTNRLAEWIEAKRDAAEDHAWSIREDPGYFKMVLLERARHKVENLRDEDGNRDPALDSDSFWAEVIRHELDATYKHLLWWDMLYERATELAIKAPNGFENFDHLFPLPEDVESILLEILGDSECYAHWCFSSLSAAIPVSEEMGINCIRVKSIRGTNAISITGSTVKNDILVALFEQMFDADESALKQIGIDNVVDEIQRIITADPKQIRRFSPFVWEQYSGMAFAANVCRLVRGLHPWSSSFHRKARTIEQTVLKNPQVALFKTIRATFNRDKLRPAGPAEQRILLPLKDSLAYPIDRGYTAQNVETLRRSEWNLDSFWRKWDIFFYKNMGETLDDILRRYSKRTRTIYRTLPYRPMERRKPTSPAVAPSAMPSTSTWLPQSPERFTPETPGTKVKTRGAASSSSDASSISQNAPLEAATHDEESSVPQFRLKERALAVFHTLFRSNGSDHQQSEVDWKDFLHAMTKVGFSAEKLYGSVWHFTPMQFAAPRGFHVHEPHPENEITPIMARDIGRRLTHTYGWTAEDFGEV</sequence>
<evidence type="ECO:0000313" key="3">
    <source>
        <dbReference type="Proteomes" id="UP001172673"/>
    </source>
</evidence>
<evidence type="ECO:0000313" key="2">
    <source>
        <dbReference type="EMBL" id="KAJ9610246.1"/>
    </source>
</evidence>
<organism evidence="2 3">
    <name type="scientific">Cladophialophora chaetospira</name>
    <dbReference type="NCBI Taxonomy" id="386627"/>
    <lineage>
        <taxon>Eukaryota</taxon>
        <taxon>Fungi</taxon>
        <taxon>Dikarya</taxon>
        <taxon>Ascomycota</taxon>
        <taxon>Pezizomycotina</taxon>
        <taxon>Eurotiomycetes</taxon>
        <taxon>Chaetothyriomycetidae</taxon>
        <taxon>Chaetothyriales</taxon>
        <taxon>Herpotrichiellaceae</taxon>
        <taxon>Cladophialophora</taxon>
    </lineage>
</organism>
<dbReference type="EMBL" id="JAPDRK010000007">
    <property type="protein sequence ID" value="KAJ9610246.1"/>
    <property type="molecule type" value="Genomic_DNA"/>
</dbReference>
<dbReference type="Proteomes" id="UP001172673">
    <property type="component" value="Unassembled WGS sequence"/>
</dbReference>
<dbReference type="PANTHER" id="PTHR40788:SF2">
    <property type="entry name" value="CLR5 DOMAIN-CONTAINING PROTEIN"/>
    <property type="match status" value="1"/>
</dbReference>
<evidence type="ECO:0000256" key="1">
    <source>
        <dbReference type="SAM" id="MobiDB-lite"/>
    </source>
</evidence>
<proteinExistence type="predicted"/>
<dbReference type="PANTHER" id="PTHR40788">
    <property type="entry name" value="CLR5 DOMAIN-CONTAINING PROTEIN-RELATED"/>
    <property type="match status" value="1"/>
</dbReference>
<feature type="compositionally biased region" description="Low complexity" evidence="1">
    <location>
        <begin position="760"/>
        <end position="771"/>
    </location>
</feature>
<dbReference type="AlphaFoldDB" id="A0AA39CJF0"/>
<comment type="caution">
    <text evidence="2">The sequence shown here is derived from an EMBL/GenBank/DDBJ whole genome shotgun (WGS) entry which is preliminary data.</text>
</comment>
<gene>
    <name evidence="2" type="ORF">H2200_005023</name>
</gene>